<evidence type="ECO:0000256" key="1">
    <source>
        <dbReference type="ARBA" id="ARBA00022729"/>
    </source>
</evidence>
<organism evidence="3 4">
    <name type="scientific">Noviherbaspirillum galbum</name>
    <dbReference type="NCBI Taxonomy" id="2709383"/>
    <lineage>
        <taxon>Bacteria</taxon>
        <taxon>Pseudomonadati</taxon>
        <taxon>Pseudomonadota</taxon>
        <taxon>Betaproteobacteria</taxon>
        <taxon>Burkholderiales</taxon>
        <taxon>Oxalobacteraceae</taxon>
        <taxon>Noviherbaspirillum</taxon>
    </lineage>
</organism>
<dbReference type="Gene3D" id="3.40.190.170">
    <property type="entry name" value="Bacterial extracellular solute-binding protein, family 7"/>
    <property type="match status" value="1"/>
</dbReference>
<dbReference type="Proteomes" id="UP000482155">
    <property type="component" value="Unassembled WGS sequence"/>
</dbReference>
<keyword evidence="4" id="KW-1185">Reference proteome</keyword>
<name>A0A6B3SMR0_9BURK</name>
<dbReference type="NCBIfam" id="NF037995">
    <property type="entry name" value="TRAP_S1"/>
    <property type="match status" value="1"/>
</dbReference>
<feature type="signal peptide" evidence="2">
    <location>
        <begin position="1"/>
        <end position="26"/>
    </location>
</feature>
<dbReference type="Pfam" id="PF03480">
    <property type="entry name" value="DctP"/>
    <property type="match status" value="1"/>
</dbReference>
<dbReference type="RefSeq" id="WP_163964063.1">
    <property type="nucleotide sequence ID" value="NZ_JAAIVB010000045.1"/>
</dbReference>
<evidence type="ECO:0000313" key="3">
    <source>
        <dbReference type="EMBL" id="NEX62140.1"/>
    </source>
</evidence>
<dbReference type="InterPro" id="IPR038404">
    <property type="entry name" value="TRAP_DctP_sf"/>
</dbReference>
<comment type="caution">
    <text evidence="3">The sequence shown here is derived from an EMBL/GenBank/DDBJ whole genome shotgun (WGS) entry which is preliminary data.</text>
</comment>
<dbReference type="PANTHER" id="PTHR33376:SF4">
    <property type="entry name" value="SIALIC ACID-BINDING PERIPLASMIC PROTEIN SIAP"/>
    <property type="match status" value="1"/>
</dbReference>
<dbReference type="CDD" id="cd13602">
    <property type="entry name" value="PBP2_TRAP_BpDctp6_7"/>
    <property type="match status" value="1"/>
</dbReference>
<evidence type="ECO:0000256" key="2">
    <source>
        <dbReference type="SAM" id="SignalP"/>
    </source>
</evidence>
<dbReference type="GO" id="GO:0055085">
    <property type="term" value="P:transmembrane transport"/>
    <property type="evidence" value="ECO:0007669"/>
    <property type="project" value="InterPro"/>
</dbReference>
<dbReference type="PANTHER" id="PTHR33376">
    <property type="match status" value="1"/>
</dbReference>
<evidence type="ECO:0000313" key="4">
    <source>
        <dbReference type="Proteomes" id="UP000482155"/>
    </source>
</evidence>
<keyword evidence="1 2" id="KW-0732">Signal</keyword>
<feature type="chain" id="PRO_5025655450" evidence="2">
    <location>
        <begin position="27"/>
        <end position="331"/>
    </location>
</feature>
<dbReference type="InterPro" id="IPR018389">
    <property type="entry name" value="DctP_fam"/>
</dbReference>
<dbReference type="EMBL" id="JAAIVB010000045">
    <property type="protein sequence ID" value="NEX62140.1"/>
    <property type="molecule type" value="Genomic_DNA"/>
</dbReference>
<proteinExistence type="predicted"/>
<gene>
    <name evidence="3" type="ORF">G3574_13705</name>
</gene>
<accession>A0A6B3SMR0</accession>
<protein>
    <submittedName>
        <fullName evidence="3">TRAP transporter substrate-binding protein</fullName>
    </submittedName>
</protein>
<sequence>MSTVIRCLVIRFAAAVVVALSGQAWALELKFATAYPANNFQTQNLQRYADDVAAATANRLTIRLHPGGSLLKPTDIFAGVRAGKAEGGEAIMSSLAREIPLLEIDSLPFIVSGYQDAMRMWETSRSAVEQALAARGLKLLYAVPWPPQNLYSSRPLKSVADFKGLRMRVYSPATERFSQLTGAVPVTIQVVDLQKAIADDQLDLMLTSSWTGVETQAWSRLKNYYRVNAWIPKNMVFMRQDTFERLDPETQKKMLDLAKVAEQRGWQASRESDQEYENKLSANGVSIQQLDPFMRRSLDRIGETLAREWLKKAGSEELKVLLRYTTERSMN</sequence>
<dbReference type="AlphaFoldDB" id="A0A6B3SMR0"/>
<reference evidence="3 4" key="1">
    <citation type="submission" date="2020-02" db="EMBL/GenBank/DDBJ databases">
        <authorList>
            <person name="Kim M.K."/>
        </authorList>
    </citation>
    <scope>NUCLEOTIDE SEQUENCE [LARGE SCALE GENOMIC DNA]</scope>
    <source>
        <strain evidence="3 4">17J57-3</strain>
    </source>
</reference>